<gene>
    <name evidence="1" type="ORF">R1flu_025907</name>
</gene>
<comment type="caution">
    <text evidence="1">The sequence shown here is derived from an EMBL/GenBank/DDBJ whole genome shotgun (WGS) entry which is preliminary data.</text>
</comment>
<dbReference type="Proteomes" id="UP001605036">
    <property type="component" value="Unassembled WGS sequence"/>
</dbReference>
<name>A0ABD1XZH3_9MARC</name>
<evidence type="ECO:0000313" key="2">
    <source>
        <dbReference type="Proteomes" id="UP001605036"/>
    </source>
</evidence>
<keyword evidence="2" id="KW-1185">Reference proteome</keyword>
<proteinExistence type="predicted"/>
<sequence>MSAVAEDLICFPGGQEYKYPAAYRSPAHDLIPIVVTEDMEKEVVETSVSRCLPCRAALARRMPFTFCADAIEASEYAAKYRIYEQDYLRLINHKYFSRKNLAGTGRVFETVSTVDGFTVKESRERPVKRFLELPSSAEERHNVNPKPYYR</sequence>
<accession>A0ABD1XZH3</accession>
<dbReference type="EMBL" id="JBHFFA010000007">
    <property type="protein sequence ID" value="KAL2614215.1"/>
    <property type="molecule type" value="Genomic_DNA"/>
</dbReference>
<evidence type="ECO:0000313" key="1">
    <source>
        <dbReference type="EMBL" id="KAL2614215.1"/>
    </source>
</evidence>
<protein>
    <submittedName>
        <fullName evidence="1">Uncharacterized protein</fullName>
    </submittedName>
</protein>
<reference evidence="1 2" key="1">
    <citation type="submission" date="2024-09" db="EMBL/GenBank/DDBJ databases">
        <title>Chromosome-scale assembly of Riccia fluitans.</title>
        <authorList>
            <person name="Paukszto L."/>
            <person name="Sawicki J."/>
            <person name="Karawczyk K."/>
            <person name="Piernik-Szablinska J."/>
            <person name="Szczecinska M."/>
            <person name="Mazdziarz M."/>
        </authorList>
    </citation>
    <scope>NUCLEOTIDE SEQUENCE [LARGE SCALE GENOMIC DNA]</scope>
    <source>
        <strain evidence="1">Rf_01</strain>
        <tissue evidence="1">Aerial parts of the thallus</tissue>
    </source>
</reference>
<organism evidence="1 2">
    <name type="scientific">Riccia fluitans</name>
    <dbReference type="NCBI Taxonomy" id="41844"/>
    <lineage>
        <taxon>Eukaryota</taxon>
        <taxon>Viridiplantae</taxon>
        <taxon>Streptophyta</taxon>
        <taxon>Embryophyta</taxon>
        <taxon>Marchantiophyta</taxon>
        <taxon>Marchantiopsida</taxon>
        <taxon>Marchantiidae</taxon>
        <taxon>Marchantiales</taxon>
        <taxon>Ricciaceae</taxon>
        <taxon>Riccia</taxon>
    </lineage>
</organism>
<dbReference type="AlphaFoldDB" id="A0ABD1XZH3"/>